<dbReference type="PANTHER" id="PTHR43104:SF4">
    <property type="entry name" value="L-2-HYDROXYGLUTARATE DEHYDROGENASE, MITOCHONDRIAL"/>
    <property type="match status" value="1"/>
</dbReference>
<evidence type="ECO:0000313" key="8">
    <source>
        <dbReference type="Proteomes" id="UP000217154"/>
    </source>
</evidence>
<gene>
    <name evidence="7" type="ORF">CKY39_14920</name>
</gene>
<evidence type="ECO:0000256" key="5">
    <source>
        <dbReference type="ARBA" id="ARBA00037941"/>
    </source>
</evidence>
<evidence type="ECO:0000256" key="2">
    <source>
        <dbReference type="ARBA" id="ARBA00022630"/>
    </source>
</evidence>
<proteinExistence type="inferred from homology"/>
<sequence length="374" mass="39188">MDRIDCVVIGAGVVGLSIARSLAMAGREVVILEAEHAIGTHTSARNSEVIHAGISYAPGSLKGRLCVAGKAALYAYCAERGIGHQRIGKLIVAVQDSELPELDKYVALGAAHGVTDLRILDAAEARDMEPEVACVGALHSPSTGIVDSHALMLSYLGDAERAGASLALQSRVLAARPTPDGLVVEVGGAEATSVLCNTVVNAAGLGAQQVASRIDGMPAGLVPPLYYAIGHYFSLARKSPFRHLVYPTGREGALRAHVTLDLGGQCKFGPDLSWRDGIDYSFDASREAAFYQSVRRYYPALEDGELQPGYTGIRPRLAGPGSSMHNTATDFVIQTPQAHGIAGLVNLFGIESPGLTASLALGEHVADLVAKMRA</sequence>
<comment type="cofactor">
    <cofactor evidence="1">
        <name>FAD</name>
        <dbReference type="ChEBI" id="CHEBI:57692"/>
    </cofactor>
</comment>
<dbReference type="AlphaFoldDB" id="A0A250DJ21"/>
<feature type="domain" description="FAD dependent oxidoreductase" evidence="6">
    <location>
        <begin position="5"/>
        <end position="368"/>
    </location>
</feature>
<dbReference type="EMBL" id="CP023284">
    <property type="protein sequence ID" value="ATA54367.1"/>
    <property type="molecule type" value="Genomic_DNA"/>
</dbReference>
<evidence type="ECO:0000313" key="7">
    <source>
        <dbReference type="EMBL" id="ATA54367.1"/>
    </source>
</evidence>
<organism evidence="7 8">
    <name type="scientific">Variovorax boronicumulans</name>
    <dbReference type="NCBI Taxonomy" id="436515"/>
    <lineage>
        <taxon>Bacteria</taxon>
        <taxon>Pseudomonadati</taxon>
        <taxon>Pseudomonadota</taxon>
        <taxon>Betaproteobacteria</taxon>
        <taxon>Burkholderiales</taxon>
        <taxon>Comamonadaceae</taxon>
        <taxon>Variovorax</taxon>
    </lineage>
</organism>
<keyword evidence="2" id="KW-0285">Flavoprotein</keyword>
<evidence type="ECO:0000256" key="1">
    <source>
        <dbReference type="ARBA" id="ARBA00001974"/>
    </source>
</evidence>
<comment type="similarity">
    <text evidence="5">Belongs to the L2HGDH family.</text>
</comment>
<evidence type="ECO:0000256" key="4">
    <source>
        <dbReference type="ARBA" id="ARBA00023002"/>
    </source>
</evidence>
<protein>
    <submittedName>
        <fullName evidence="7">FAD-dependent oxidoreductase</fullName>
    </submittedName>
</protein>
<dbReference type="InterPro" id="IPR036188">
    <property type="entry name" value="FAD/NAD-bd_sf"/>
</dbReference>
<keyword evidence="3" id="KW-0274">FAD</keyword>
<reference evidence="7 8" key="1">
    <citation type="submission" date="2017-09" db="EMBL/GenBank/DDBJ databases">
        <title>The diverse metabolic capabilities of V. boronicumulans make it an excellent choice for continued studies on novel biodegradation.</title>
        <authorList>
            <person name="Sun S."/>
        </authorList>
    </citation>
    <scope>NUCLEOTIDE SEQUENCE [LARGE SCALE GENOMIC DNA]</scope>
    <source>
        <strain evidence="7 8">J1</strain>
    </source>
</reference>
<dbReference type="Gene3D" id="3.30.9.10">
    <property type="entry name" value="D-Amino Acid Oxidase, subunit A, domain 2"/>
    <property type="match status" value="1"/>
</dbReference>
<dbReference type="Proteomes" id="UP000217154">
    <property type="component" value="Chromosome"/>
</dbReference>
<dbReference type="RefSeq" id="WP_095744998.1">
    <property type="nucleotide sequence ID" value="NZ_CP023284.1"/>
</dbReference>
<dbReference type="PANTHER" id="PTHR43104">
    <property type="entry name" value="L-2-HYDROXYGLUTARATE DEHYDROGENASE, MITOCHONDRIAL"/>
    <property type="match status" value="1"/>
</dbReference>
<name>A0A250DJ21_9BURK</name>
<dbReference type="InterPro" id="IPR006076">
    <property type="entry name" value="FAD-dep_OxRdtase"/>
</dbReference>
<keyword evidence="4" id="KW-0560">Oxidoreductase</keyword>
<evidence type="ECO:0000256" key="3">
    <source>
        <dbReference type="ARBA" id="ARBA00022827"/>
    </source>
</evidence>
<dbReference type="SUPFAM" id="SSF51905">
    <property type="entry name" value="FAD/NAD(P)-binding domain"/>
    <property type="match status" value="1"/>
</dbReference>
<dbReference type="GO" id="GO:0047545">
    <property type="term" value="F:(S)-2-hydroxyglutarate dehydrogenase activity"/>
    <property type="evidence" value="ECO:0007669"/>
    <property type="project" value="TreeGrafter"/>
</dbReference>
<dbReference type="Pfam" id="PF01266">
    <property type="entry name" value="DAO"/>
    <property type="match status" value="1"/>
</dbReference>
<accession>A0A250DJ21</accession>
<dbReference type="Gene3D" id="3.50.50.60">
    <property type="entry name" value="FAD/NAD(P)-binding domain"/>
    <property type="match status" value="1"/>
</dbReference>
<dbReference type="KEGG" id="vbo:CKY39_14920"/>
<evidence type="ECO:0000259" key="6">
    <source>
        <dbReference type="Pfam" id="PF01266"/>
    </source>
</evidence>